<comment type="subcellular location">
    <subcellularLocation>
        <location evidence="1">Cytoplasm</location>
    </subcellularLocation>
</comment>
<dbReference type="GO" id="GO:0006433">
    <property type="term" value="P:prolyl-tRNA aminoacylation"/>
    <property type="evidence" value="ECO:0007669"/>
    <property type="project" value="UniProtKB-UniRule"/>
</dbReference>
<dbReference type="GeneID" id="60059971"/>
<proteinExistence type="predicted"/>
<dbReference type="Pfam" id="PF03129">
    <property type="entry name" value="HGTP_anticodon"/>
    <property type="match status" value="1"/>
</dbReference>
<evidence type="ECO:0000313" key="14">
    <source>
        <dbReference type="Proteomes" id="UP000487649"/>
    </source>
</evidence>
<evidence type="ECO:0000256" key="3">
    <source>
        <dbReference type="ARBA" id="ARBA00012831"/>
    </source>
</evidence>
<dbReference type="FunFam" id="3.30.930.10:FF:000042">
    <property type="entry name" value="probable proline--tRNA ligase, mitochondrial"/>
    <property type="match status" value="1"/>
</dbReference>
<evidence type="ECO:0000313" key="13">
    <source>
        <dbReference type="EMBL" id="MTK20784.1"/>
    </source>
</evidence>
<evidence type="ECO:0000256" key="7">
    <source>
        <dbReference type="ARBA" id="ARBA00022741"/>
    </source>
</evidence>
<dbReference type="FunFam" id="3.40.50.800:FF:000011">
    <property type="entry name" value="Proline--tRNA ligase"/>
    <property type="match status" value="1"/>
</dbReference>
<evidence type="ECO:0000256" key="5">
    <source>
        <dbReference type="ARBA" id="ARBA00022490"/>
    </source>
</evidence>
<comment type="caution">
    <text evidence="13">The sequence shown here is derived from an EMBL/GenBank/DDBJ whole genome shotgun (WGS) entry which is preliminary data.</text>
</comment>
<dbReference type="CDD" id="cd00861">
    <property type="entry name" value="ProRS_anticodon_short"/>
    <property type="match status" value="1"/>
</dbReference>
<evidence type="ECO:0000256" key="12">
    <source>
        <dbReference type="NCBIfam" id="TIGR00409"/>
    </source>
</evidence>
<sequence length="420" mass="46669">MKQSMMFIPTLREVPSDAEIRSHQFLLRAGFIKQVAAGVYTYLPLAKRVLNNVEGIVRDELDAIGGNELLMPALQPKELWDESGRWDVYGSELMRLTDRNNREFALGPTHEEVITHVVRDFLNSYKKLPLTVYQIQTKFRDEARPRFGLMRGREFIMKDAYSFHATQESLDEAYNNFVKAYTNIFTRCGLNFRMVEADSGQIGGSQSAEFMALAEVGEDTIVYSTTGSFAANIEVADLEVGAPSPDGVGVVAHAKGIEVGHVFKLGTKYSEPMNAVFLDENQKKQPIIMGCYGIGVSRVMMAVIEQNNDENGMIWPKGIAPFDIHVVPVDVKKADQLEAAENIYAELKAAGFEVLLDDRKERAGVKFSDADLIGLPIRITVGRGIADGIVEVKVRQTGEVAEVAVADLMTFVKEKYETLA</sequence>
<evidence type="ECO:0000256" key="11">
    <source>
        <dbReference type="ARBA" id="ARBA00047671"/>
    </source>
</evidence>
<evidence type="ECO:0000256" key="4">
    <source>
        <dbReference type="ARBA" id="ARBA00019110"/>
    </source>
</evidence>
<dbReference type="InterPro" id="IPR002316">
    <property type="entry name" value="Pro-tRNA-ligase_IIa"/>
</dbReference>
<dbReference type="PROSITE" id="PS50862">
    <property type="entry name" value="AA_TRNA_LIGASE_II"/>
    <property type="match status" value="1"/>
</dbReference>
<dbReference type="RefSeq" id="WP_006783763.1">
    <property type="nucleotide sequence ID" value="NZ_CAJJOK010000017.1"/>
</dbReference>
<keyword evidence="5" id="KW-0963">Cytoplasm</keyword>
<dbReference type="Gene3D" id="3.30.930.10">
    <property type="entry name" value="Bira Bifunctional Protein, Domain 2"/>
    <property type="match status" value="1"/>
</dbReference>
<comment type="subunit">
    <text evidence="2">Homodimer.</text>
</comment>
<dbReference type="GO" id="GO:0004827">
    <property type="term" value="F:proline-tRNA ligase activity"/>
    <property type="evidence" value="ECO:0007669"/>
    <property type="project" value="UniProtKB-UniRule"/>
</dbReference>
<evidence type="ECO:0000256" key="8">
    <source>
        <dbReference type="ARBA" id="ARBA00022840"/>
    </source>
</evidence>
<organism evidence="13 14">
    <name type="scientific">Turicibacter sanguinis</name>
    <dbReference type="NCBI Taxonomy" id="154288"/>
    <lineage>
        <taxon>Bacteria</taxon>
        <taxon>Bacillati</taxon>
        <taxon>Bacillota</taxon>
        <taxon>Erysipelotrichia</taxon>
        <taxon>Erysipelotrichales</taxon>
        <taxon>Turicibacteraceae</taxon>
        <taxon>Turicibacter</taxon>
    </lineage>
</organism>
<dbReference type="InterPro" id="IPR033730">
    <property type="entry name" value="ProRS_core_prok"/>
</dbReference>
<keyword evidence="8" id="KW-0067">ATP-binding</keyword>
<dbReference type="OrthoDB" id="9809052at2"/>
<protein>
    <recommendedName>
        <fullName evidence="4 12">Proline--tRNA ligase</fullName>
        <ecNumber evidence="3 12">6.1.1.15</ecNumber>
    </recommendedName>
</protein>
<comment type="catalytic activity">
    <reaction evidence="11">
        <text>tRNA(Pro) + L-proline + ATP = L-prolyl-tRNA(Pro) + AMP + diphosphate</text>
        <dbReference type="Rhea" id="RHEA:14305"/>
        <dbReference type="Rhea" id="RHEA-COMP:9700"/>
        <dbReference type="Rhea" id="RHEA-COMP:9702"/>
        <dbReference type="ChEBI" id="CHEBI:30616"/>
        <dbReference type="ChEBI" id="CHEBI:33019"/>
        <dbReference type="ChEBI" id="CHEBI:60039"/>
        <dbReference type="ChEBI" id="CHEBI:78442"/>
        <dbReference type="ChEBI" id="CHEBI:78532"/>
        <dbReference type="ChEBI" id="CHEBI:456215"/>
        <dbReference type="EC" id="6.1.1.15"/>
    </reaction>
</comment>
<dbReference type="EMBL" id="WMQE01000008">
    <property type="protein sequence ID" value="MTK20784.1"/>
    <property type="molecule type" value="Genomic_DNA"/>
</dbReference>
<dbReference type="GO" id="GO:0016740">
    <property type="term" value="F:transferase activity"/>
    <property type="evidence" value="ECO:0007669"/>
    <property type="project" value="UniProtKB-ARBA"/>
</dbReference>
<gene>
    <name evidence="13" type="primary">proS</name>
    <name evidence="13" type="ORF">GMA92_04940</name>
</gene>
<dbReference type="Proteomes" id="UP000487649">
    <property type="component" value="Unassembled WGS sequence"/>
</dbReference>
<evidence type="ECO:0000256" key="6">
    <source>
        <dbReference type="ARBA" id="ARBA00022598"/>
    </source>
</evidence>
<dbReference type="SUPFAM" id="SSF52954">
    <property type="entry name" value="Class II aaRS ABD-related"/>
    <property type="match status" value="1"/>
</dbReference>
<dbReference type="CDD" id="cd00779">
    <property type="entry name" value="ProRS_core_prok"/>
    <property type="match status" value="1"/>
</dbReference>
<dbReference type="GO" id="GO:0005829">
    <property type="term" value="C:cytosol"/>
    <property type="evidence" value="ECO:0007669"/>
    <property type="project" value="TreeGrafter"/>
</dbReference>
<keyword evidence="9" id="KW-0648">Protein biosynthesis</keyword>
<dbReference type="NCBIfam" id="TIGR00409">
    <property type="entry name" value="proS_fam_II"/>
    <property type="match status" value="1"/>
</dbReference>
<dbReference type="InterPro" id="IPR006195">
    <property type="entry name" value="aa-tRNA-synth_II"/>
</dbReference>
<evidence type="ECO:0000256" key="9">
    <source>
        <dbReference type="ARBA" id="ARBA00022917"/>
    </source>
</evidence>
<evidence type="ECO:0000256" key="2">
    <source>
        <dbReference type="ARBA" id="ARBA00011738"/>
    </source>
</evidence>
<evidence type="ECO:0000256" key="1">
    <source>
        <dbReference type="ARBA" id="ARBA00004496"/>
    </source>
</evidence>
<evidence type="ECO:0000256" key="10">
    <source>
        <dbReference type="ARBA" id="ARBA00023146"/>
    </source>
</evidence>
<dbReference type="InterPro" id="IPR036621">
    <property type="entry name" value="Anticodon-bd_dom_sf"/>
</dbReference>
<keyword evidence="10" id="KW-0030">Aminoacyl-tRNA synthetase</keyword>
<dbReference type="InterPro" id="IPR004154">
    <property type="entry name" value="Anticodon-bd"/>
</dbReference>
<dbReference type="AlphaFoldDB" id="A0A173R422"/>
<dbReference type="PRINTS" id="PR01046">
    <property type="entry name" value="TRNASYNTHPRO"/>
</dbReference>
<dbReference type="GO" id="GO:0140096">
    <property type="term" value="F:catalytic activity, acting on a protein"/>
    <property type="evidence" value="ECO:0007669"/>
    <property type="project" value="UniProtKB-ARBA"/>
</dbReference>
<dbReference type="PANTHER" id="PTHR42753">
    <property type="entry name" value="MITOCHONDRIAL RIBOSOME PROTEIN L39/PROLYL-TRNA LIGASE FAMILY MEMBER"/>
    <property type="match status" value="1"/>
</dbReference>
<name>A0A173R422_9FIRM</name>
<dbReference type="InterPro" id="IPR044140">
    <property type="entry name" value="ProRS_anticodon_short"/>
</dbReference>
<reference evidence="13 14" key="1">
    <citation type="journal article" date="2019" name="Nat. Med.">
        <title>A library of human gut bacterial isolates paired with longitudinal multiomics data enables mechanistic microbiome research.</title>
        <authorList>
            <person name="Poyet M."/>
            <person name="Groussin M."/>
            <person name="Gibbons S.M."/>
            <person name="Avila-Pacheco J."/>
            <person name="Jiang X."/>
            <person name="Kearney S.M."/>
            <person name="Perrotta A.R."/>
            <person name="Berdy B."/>
            <person name="Zhao S."/>
            <person name="Lieberman T.D."/>
            <person name="Swanson P.K."/>
            <person name="Smith M."/>
            <person name="Roesemann S."/>
            <person name="Alexander J.E."/>
            <person name="Rich S.A."/>
            <person name="Livny J."/>
            <person name="Vlamakis H."/>
            <person name="Clish C."/>
            <person name="Bullock K."/>
            <person name="Deik A."/>
            <person name="Scott J."/>
            <person name="Pierce K.A."/>
            <person name="Xavier R.J."/>
            <person name="Alm E.J."/>
        </authorList>
    </citation>
    <scope>NUCLEOTIDE SEQUENCE [LARGE SCALE GENOMIC DNA]</scope>
    <source>
        <strain evidence="13 14">BIOML-A198</strain>
    </source>
</reference>
<keyword evidence="7" id="KW-0547">Nucleotide-binding</keyword>
<dbReference type="Gene3D" id="3.40.50.800">
    <property type="entry name" value="Anticodon-binding domain"/>
    <property type="match status" value="1"/>
</dbReference>
<dbReference type="GO" id="GO:0005524">
    <property type="term" value="F:ATP binding"/>
    <property type="evidence" value="ECO:0007669"/>
    <property type="project" value="UniProtKB-KW"/>
</dbReference>
<dbReference type="SUPFAM" id="SSF55681">
    <property type="entry name" value="Class II aaRS and biotin synthetases"/>
    <property type="match status" value="1"/>
</dbReference>
<dbReference type="EC" id="6.1.1.15" evidence="3 12"/>
<dbReference type="InterPro" id="IPR050062">
    <property type="entry name" value="Pro-tRNA_synthetase"/>
</dbReference>
<accession>A0A173R422</accession>
<dbReference type="InterPro" id="IPR004500">
    <property type="entry name" value="Pro-tRNA-synth_IIa_bac-type"/>
</dbReference>
<dbReference type="PANTHER" id="PTHR42753:SF2">
    <property type="entry name" value="PROLINE--TRNA LIGASE"/>
    <property type="match status" value="1"/>
</dbReference>
<dbReference type="InterPro" id="IPR002314">
    <property type="entry name" value="aa-tRNA-synt_IIb"/>
</dbReference>
<keyword evidence="6 13" id="KW-0436">Ligase</keyword>
<dbReference type="Pfam" id="PF00587">
    <property type="entry name" value="tRNA-synt_2b"/>
    <property type="match status" value="1"/>
</dbReference>
<dbReference type="InterPro" id="IPR045864">
    <property type="entry name" value="aa-tRNA-synth_II/BPL/LPL"/>
</dbReference>